<reference evidence="2" key="1">
    <citation type="submission" date="2016-06" db="EMBL/GenBank/DDBJ databases">
        <title>Four novel species of enterococci isolated from chicken manure.</title>
        <authorList>
            <person name="Van Tyne D."/>
        </authorList>
    </citation>
    <scope>NUCLEOTIDE SEQUENCE [LARGE SCALE GENOMIC DNA]</scope>
    <source>
        <strain evidence="2">JM9A</strain>
    </source>
</reference>
<reference evidence="1 2" key="2">
    <citation type="submission" date="2024-02" db="EMBL/GenBank/DDBJ databases">
        <title>The Genome Sequence of Enterococcus diestrammenae JM9A.</title>
        <authorList>
            <person name="Earl A."/>
            <person name="Manson A."/>
            <person name="Gilmore M."/>
            <person name="Sanders J."/>
            <person name="Shea T."/>
            <person name="Howe W."/>
            <person name="Livny J."/>
            <person name="Cuomo C."/>
            <person name="Neafsey D."/>
            <person name="Birren B."/>
        </authorList>
    </citation>
    <scope>NUCLEOTIDE SEQUENCE [LARGE SCALE GENOMIC DNA]</scope>
    <source>
        <strain evidence="1 2">JM9A</strain>
    </source>
</reference>
<sequence>MKYYKITFSVNCKTEELTASFSATSPDEAIGKLHWHYHGNYIKVLRIN</sequence>
<proteinExistence type="predicted"/>
<comment type="caution">
    <text evidence="1">The sequence shown here is derived from an EMBL/GenBank/DDBJ whole genome shotgun (WGS) entry which is preliminary data.</text>
</comment>
<keyword evidence="2" id="KW-1185">Reference proteome</keyword>
<gene>
    <name evidence="1" type="ORF">BAU18_001857</name>
</gene>
<dbReference type="Proteomes" id="UP001429357">
    <property type="component" value="Unassembled WGS sequence"/>
</dbReference>
<organism evidence="1 2">
    <name type="scientific">Enterococcus diestrammenae</name>
    <dbReference type="NCBI Taxonomy" id="1155073"/>
    <lineage>
        <taxon>Bacteria</taxon>
        <taxon>Bacillati</taxon>
        <taxon>Bacillota</taxon>
        <taxon>Bacilli</taxon>
        <taxon>Lactobacillales</taxon>
        <taxon>Enterococcaceae</taxon>
        <taxon>Enterococcus</taxon>
    </lineage>
</organism>
<evidence type="ECO:0000313" key="2">
    <source>
        <dbReference type="Proteomes" id="UP001429357"/>
    </source>
</evidence>
<accession>A0ABV0F2I5</accession>
<protein>
    <submittedName>
        <fullName evidence="1">Uncharacterized protein</fullName>
    </submittedName>
</protein>
<name>A0ABV0F2I5_9ENTE</name>
<evidence type="ECO:0000313" key="1">
    <source>
        <dbReference type="EMBL" id="MEO1782264.1"/>
    </source>
</evidence>
<dbReference type="EMBL" id="MAEI02000001">
    <property type="protein sequence ID" value="MEO1782264.1"/>
    <property type="molecule type" value="Genomic_DNA"/>
</dbReference>